<keyword evidence="2" id="KW-1133">Transmembrane helix</keyword>
<dbReference type="GeneID" id="19881446"/>
<evidence type="ECO:0000256" key="2">
    <source>
        <dbReference type="SAM" id="Phobius"/>
    </source>
</evidence>
<organism evidence="3 4">
    <name type="scientific">Vittaforma corneae (strain ATCC 50505)</name>
    <name type="common">Microsporidian parasite</name>
    <name type="synonym">Nosema corneum</name>
    <dbReference type="NCBI Taxonomy" id="993615"/>
    <lineage>
        <taxon>Eukaryota</taxon>
        <taxon>Fungi</taxon>
        <taxon>Fungi incertae sedis</taxon>
        <taxon>Microsporidia</taxon>
        <taxon>Nosematidae</taxon>
        <taxon>Vittaforma</taxon>
    </lineage>
</organism>
<dbReference type="Proteomes" id="UP000011082">
    <property type="component" value="Unassembled WGS sequence"/>
</dbReference>
<accession>L2GP87</accession>
<keyword evidence="2" id="KW-0472">Membrane</keyword>
<dbReference type="EMBL" id="JH370133">
    <property type="protein sequence ID" value="ELA42330.1"/>
    <property type="molecule type" value="Genomic_DNA"/>
</dbReference>
<protein>
    <submittedName>
        <fullName evidence="3">Uncharacterized protein</fullName>
    </submittedName>
</protein>
<evidence type="ECO:0000313" key="3">
    <source>
        <dbReference type="EMBL" id="ELA42330.1"/>
    </source>
</evidence>
<dbReference type="VEuPathDB" id="MicrosporidiaDB:VICG_00730"/>
<sequence length="147" mass="16764">MKGGPEQSQESKTKNLESTRTNSNCAEKLTAEDHSEDILHAEDEQTRLRAVYDESKAKSTNVTDDSTEKKPKRIPFFIRMLNSIHFCLVGVFLLLAINFFFEYANIKNYELFEAESHVKLGKALICVVLAIFFAYAKVVLMESYADQ</sequence>
<feature type="region of interest" description="Disordered" evidence="1">
    <location>
        <begin position="1"/>
        <end position="39"/>
    </location>
</feature>
<feature type="transmembrane region" description="Helical" evidence="2">
    <location>
        <begin position="121"/>
        <end position="140"/>
    </location>
</feature>
<dbReference type="InParanoid" id="L2GP87"/>
<reference evidence="4" key="1">
    <citation type="submission" date="2011-05" db="EMBL/GenBank/DDBJ databases">
        <title>The genome sequence of Vittaforma corneae strain ATCC 50505.</title>
        <authorList>
            <consortium name="The Broad Institute Genome Sequencing Platform"/>
            <person name="Cuomo C."/>
            <person name="Didier E."/>
            <person name="Bowers L."/>
            <person name="Young S.K."/>
            <person name="Zeng Q."/>
            <person name="Gargeya S."/>
            <person name="Fitzgerald M."/>
            <person name="Haas B."/>
            <person name="Abouelleil A."/>
            <person name="Alvarado L."/>
            <person name="Arachchi H.M."/>
            <person name="Berlin A."/>
            <person name="Chapman S.B."/>
            <person name="Gearin G."/>
            <person name="Goldberg J."/>
            <person name="Griggs A."/>
            <person name="Gujja S."/>
            <person name="Hansen M."/>
            <person name="Heiman D."/>
            <person name="Howarth C."/>
            <person name="Larimer J."/>
            <person name="Lui A."/>
            <person name="MacDonald P.J.P."/>
            <person name="McCowen C."/>
            <person name="Montmayeur A."/>
            <person name="Murphy C."/>
            <person name="Neiman D."/>
            <person name="Pearson M."/>
            <person name="Priest M."/>
            <person name="Roberts A."/>
            <person name="Saif S."/>
            <person name="Shea T."/>
            <person name="Sisk P."/>
            <person name="Stolte C."/>
            <person name="Sykes S."/>
            <person name="Wortman J."/>
            <person name="Nusbaum C."/>
            <person name="Birren B."/>
        </authorList>
    </citation>
    <scope>NUCLEOTIDE SEQUENCE [LARGE SCALE GENOMIC DNA]</scope>
    <source>
        <strain evidence="4">ATCC 50505</strain>
    </source>
</reference>
<gene>
    <name evidence="3" type="ORF">VICG_00730</name>
</gene>
<keyword evidence="4" id="KW-1185">Reference proteome</keyword>
<feature type="transmembrane region" description="Helical" evidence="2">
    <location>
        <begin position="76"/>
        <end position="101"/>
    </location>
</feature>
<evidence type="ECO:0000313" key="4">
    <source>
        <dbReference type="Proteomes" id="UP000011082"/>
    </source>
</evidence>
<name>L2GP87_VITCO</name>
<proteinExistence type="predicted"/>
<dbReference type="AlphaFoldDB" id="L2GP87"/>
<evidence type="ECO:0000256" key="1">
    <source>
        <dbReference type="SAM" id="MobiDB-lite"/>
    </source>
</evidence>
<feature type="compositionally biased region" description="Basic and acidic residues" evidence="1">
    <location>
        <begin position="29"/>
        <end position="39"/>
    </location>
</feature>
<keyword evidence="2" id="KW-0812">Transmembrane</keyword>
<dbReference type="RefSeq" id="XP_007604181.1">
    <property type="nucleotide sequence ID" value="XM_007604119.1"/>
</dbReference>
<dbReference type="HOGENOM" id="CLU_1769517_0_0_1"/>